<accession>A0A653UVN3</accession>
<feature type="domain" description="RNA-binding S4" evidence="6">
    <location>
        <begin position="5"/>
        <end position="68"/>
    </location>
</feature>
<dbReference type="GO" id="GO:0003727">
    <property type="term" value="F:single-stranded RNA binding"/>
    <property type="evidence" value="ECO:0007669"/>
    <property type="project" value="InterPro"/>
</dbReference>
<keyword evidence="8" id="KW-1185">Reference proteome</keyword>
<name>A0A653UVN3_9FLAO</name>
<evidence type="ECO:0000259" key="6">
    <source>
        <dbReference type="SMART" id="SM00363"/>
    </source>
</evidence>
<dbReference type="CDD" id="cd00165">
    <property type="entry name" value="S4"/>
    <property type="match status" value="1"/>
</dbReference>
<sequence length="146" mass="17056">MPVIMRIDKFLWSTRYFKTRNIATNACKKGHVKINGITAKPGREVFPMDEIVARKNQIDYKFTVLDIPPSRVGAKLVDIYRKDTTPKEAFEHNELLQYSKDYYRKKGIGRPTKKDRRDIDEFLDTPTNDNKEENSPTENSSKEIDD</sequence>
<keyword evidence="2 4" id="KW-0694">RNA-binding</keyword>
<dbReference type="PROSITE" id="PS50889">
    <property type="entry name" value="S4"/>
    <property type="match status" value="1"/>
</dbReference>
<protein>
    <submittedName>
        <fullName evidence="7">Heat shock protein Hsp15</fullName>
    </submittedName>
</protein>
<dbReference type="SMART" id="SM00363">
    <property type="entry name" value="S4"/>
    <property type="match status" value="1"/>
</dbReference>
<evidence type="ECO:0000256" key="5">
    <source>
        <dbReference type="SAM" id="MobiDB-lite"/>
    </source>
</evidence>
<dbReference type="Pfam" id="PF01479">
    <property type="entry name" value="S4"/>
    <property type="match status" value="1"/>
</dbReference>
<dbReference type="PIRSF" id="PIRSF016821">
    <property type="entry name" value="HSP15"/>
    <property type="match status" value="1"/>
</dbReference>
<evidence type="ECO:0000313" key="7">
    <source>
        <dbReference type="EMBL" id="VXB97533.1"/>
    </source>
</evidence>
<evidence type="ECO:0000256" key="4">
    <source>
        <dbReference type="PROSITE-ProRule" id="PRU00182"/>
    </source>
</evidence>
<evidence type="ECO:0000256" key="3">
    <source>
        <dbReference type="ARBA" id="ARBA00023125"/>
    </source>
</evidence>
<feature type="compositionally biased region" description="Basic and acidic residues" evidence="5">
    <location>
        <begin position="129"/>
        <end position="146"/>
    </location>
</feature>
<proteinExistence type="inferred from homology"/>
<evidence type="ECO:0000256" key="1">
    <source>
        <dbReference type="ARBA" id="ARBA00008396"/>
    </source>
</evidence>
<dbReference type="InterPro" id="IPR036986">
    <property type="entry name" value="S4_RNA-bd_sf"/>
</dbReference>
<gene>
    <name evidence="7" type="ORF">MARI151_50266</name>
</gene>
<comment type="similarity">
    <text evidence="1">Belongs to the HSP15 family.</text>
</comment>
<dbReference type="InterPro" id="IPR025708">
    <property type="entry name" value="HSP15"/>
</dbReference>
<reference evidence="7 8" key="1">
    <citation type="submission" date="2019-10" db="EMBL/GenBank/DDBJ databases">
        <authorList>
            <person name="Karimi E."/>
        </authorList>
    </citation>
    <scope>NUCLEOTIDE SEQUENCE [LARGE SCALE GENOMIC DNA]</scope>
    <source>
        <strain evidence="7">Maribacter sp. 151</strain>
    </source>
</reference>
<evidence type="ECO:0000313" key="8">
    <source>
        <dbReference type="Proteomes" id="UP000430202"/>
    </source>
</evidence>
<dbReference type="GO" id="GO:0034605">
    <property type="term" value="P:cellular response to heat"/>
    <property type="evidence" value="ECO:0007669"/>
    <property type="project" value="InterPro"/>
</dbReference>
<dbReference type="GO" id="GO:0043023">
    <property type="term" value="F:ribosomal large subunit binding"/>
    <property type="evidence" value="ECO:0007669"/>
    <property type="project" value="InterPro"/>
</dbReference>
<dbReference type="Proteomes" id="UP000430202">
    <property type="component" value="Unassembled WGS sequence"/>
</dbReference>
<evidence type="ECO:0000256" key="2">
    <source>
        <dbReference type="ARBA" id="ARBA00022884"/>
    </source>
</evidence>
<dbReference type="AlphaFoldDB" id="A0A653UVN3"/>
<feature type="region of interest" description="Disordered" evidence="5">
    <location>
        <begin position="106"/>
        <end position="146"/>
    </location>
</feature>
<dbReference type="EMBL" id="CABWLR010000005">
    <property type="protein sequence ID" value="VXB97533.1"/>
    <property type="molecule type" value="Genomic_DNA"/>
</dbReference>
<dbReference type="GO" id="GO:0003677">
    <property type="term" value="F:DNA binding"/>
    <property type="evidence" value="ECO:0007669"/>
    <property type="project" value="UniProtKB-KW"/>
</dbReference>
<dbReference type="Gene3D" id="3.10.290.10">
    <property type="entry name" value="RNA-binding S4 domain"/>
    <property type="match status" value="1"/>
</dbReference>
<dbReference type="InterPro" id="IPR002942">
    <property type="entry name" value="S4_RNA-bd"/>
</dbReference>
<keyword evidence="3" id="KW-0238">DNA-binding</keyword>
<organism evidence="7 8">
    <name type="scientific">Maribacter litoralis</name>
    <dbReference type="NCBI Taxonomy" id="2059726"/>
    <lineage>
        <taxon>Bacteria</taxon>
        <taxon>Pseudomonadati</taxon>
        <taxon>Bacteroidota</taxon>
        <taxon>Flavobacteriia</taxon>
        <taxon>Flavobacteriales</taxon>
        <taxon>Flavobacteriaceae</taxon>
        <taxon>Maribacter</taxon>
    </lineage>
</organism>
<dbReference type="SUPFAM" id="SSF55174">
    <property type="entry name" value="Alpha-L RNA-binding motif"/>
    <property type="match status" value="1"/>
</dbReference>
<keyword evidence="7" id="KW-0346">Stress response</keyword>